<name>A0A6J4PN00_9ACTN</name>
<feature type="compositionally biased region" description="Basic residues" evidence="1">
    <location>
        <begin position="60"/>
        <end position="69"/>
    </location>
</feature>
<feature type="non-terminal residue" evidence="2">
    <location>
        <position position="90"/>
    </location>
</feature>
<accession>A0A6J4PN00</accession>
<dbReference type="EMBL" id="CADCUZ010000085">
    <property type="protein sequence ID" value="CAA9419847.1"/>
    <property type="molecule type" value="Genomic_DNA"/>
</dbReference>
<evidence type="ECO:0000256" key="1">
    <source>
        <dbReference type="SAM" id="MobiDB-lite"/>
    </source>
</evidence>
<dbReference type="AlphaFoldDB" id="A0A6J4PN00"/>
<feature type="non-terminal residue" evidence="2">
    <location>
        <position position="1"/>
    </location>
</feature>
<organism evidence="2">
    <name type="scientific">uncultured Rubrobacteraceae bacterium</name>
    <dbReference type="NCBI Taxonomy" id="349277"/>
    <lineage>
        <taxon>Bacteria</taxon>
        <taxon>Bacillati</taxon>
        <taxon>Actinomycetota</taxon>
        <taxon>Rubrobacteria</taxon>
        <taxon>Rubrobacterales</taxon>
        <taxon>Rubrobacteraceae</taxon>
        <taxon>environmental samples</taxon>
    </lineage>
</organism>
<feature type="region of interest" description="Disordered" evidence="1">
    <location>
        <begin position="1"/>
        <end position="90"/>
    </location>
</feature>
<reference evidence="2" key="1">
    <citation type="submission" date="2020-02" db="EMBL/GenBank/DDBJ databases">
        <authorList>
            <person name="Meier V. D."/>
        </authorList>
    </citation>
    <scope>NUCLEOTIDE SEQUENCE</scope>
    <source>
        <strain evidence="2">AVDCRST_MAG55</strain>
    </source>
</reference>
<sequence length="90" mass="10126">AEQALQGRDRPARPPGGPLQHKGPAPQHRRHQGPHLRPPAGRGHHEPRRQRGQGVLPHRSGPRRPHDRPRRQEGPLAEGQLLARREVGRL</sequence>
<proteinExistence type="predicted"/>
<protein>
    <submittedName>
        <fullName evidence="2">Polyhydroxyalkanoic acid synthase</fullName>
    </submittedName>
</protein>
<evidence type="ECO:0000313" key="2">
    <source>
        <dbReference type="EMBL" id="CAA9419847.1"/>
    </source>
</evidence>
<gene>
    <name evidence="2" type="ORF">AVDCRST_MAG55-1909</name>
</gene>